<evidence type="ECO:0000313" key="7">
    <source>
        <dbReference type="EMBL" id="SHL90854.1"/>
    </source>
</evidence>
<evidence type="ECO:0000256" key="6">
    <source>
        <dbReference type="SAM" id="Phobius"/>
    </source>
</evidence>
<dbReference type="PANTHER" id="PTHR10361">
    <property type="entry name" value="SODIUM-BILE ACID COTRANSPORTER"/>
    <property type="match status" value="1"/>
</dbReference>
<dbReference type="GO" id="GO:0016020">
    <property type="term" value="C:membrane"/>
    <property type="evidence" value="ECO:0007669"/>
    <property type="project" value="UniProtKB-SubCell"/>
</dbReference>
<dbReference type="EMBL" id="FRCE01000020">
    <property type="protein sequence ID" value="SHL90854.1"/>
    <property type="molecule type" value="Genomic_DNA"/>
</dbReference>
<keyword evidence="3 6" id="KW-1133">Transmembrane helix</keyword>
<evidence type="ECO:0000256" key="2">
    <source>
        <dbReference type="ARBA" id="ARBA00022692"/>
    </source>
</evidence>
<dbReference type="InterPro" id="IPR038770">
    <property type="entry name" value="Na+/solute_symporter_sf"/>
</dbReference>
<dbReference type="InterPro" id="IPR002657">
    <property type="entry name" value="BilAc:Na_symport/Acr3"/>
</dbReference>
<comment type="subcellular location">
    <subcellularLocation>
        <location evidence="1">Membrane</location>
        <topology evidence="1">Multi-pass membrane protein</topology>
    </subcellularLocation>
</comment>
<protein>
    <submittedName>
        <fullName evidence="7">Bile acid:Na+ symporter, BASS family</fullName>
    </submittedName>
</protein>
<dbReference type="InterPro" id="IPR004710">
    <property type="entry name" value="Bilac:Na_transpt"/>
</dbReference>
<dbReference type="AlphaFoldDB" id="A0ABD7MAT7"/>
<gene>
    <name evidence="7" type="ORF">SAMN04487849_1208</name>
</gene>
<dbReference type="PANTHER" id="PTHR10361:SF28">
    <property type="entry name" value="P3 PROTEIN-RELATED"/>
    <property type="match status" value="1"/>
</dbReference>
<evidence type="ECO:0000256" key="5">
    <source>
        <dbReference type="SAM" id="MobiDB-lite"/>
    </source>
</evidence>
<feature type="transmembrane region" description="Helical" evidence="6">
    <location>
        <begin position="165"/>
        <end position="188"/>
    </location>
</feature>
<evidence type="ECO:0000256" key="1">
    <source>
        <dbReference type="ARBA" id="ARBA00004141"/>
    </source>
</evidence>
<accession>A0ABD7MAT7</accession>
<dbReference type="Gene3D" id="1.20.1530.20">
    <property type="match status" value="1"/>
</dbReference>
<keyword evidence="4 6" id="KW-0472">Membrane</keyword>
<feature type="transmembrane region" description="Helical" evidence="6">
    <location>
        <begin position="256"/>
        <end position="277"/>
    </location>
</feature>
<comment type="caution">
    <text evidence="7">The sequence shown here is derived from an EMBL/GenBank/DDBJ whole genome shotgun (WGS) entry which is preliminary data.</text>
</comment>
<keyword evidence="2 6" id="KW-0812">Transmembrane</keyword>
<feature type="transmembrane region" description="Helical" evidence="6">
    <location>
        <begin position="229"/>
        <end position="250"/>
    </location>
</feature>
<sequence length="363" mass="37478">MRSGFRRADDGAASRDDAPRPRSYHDGMTAPDPAPTDARRAEDRSARIAVTVFPLLVLAAALVGFLAPTAAKTLLPQVNLFLGIIMFGMGLTLTLPDFGLVARRPLPVLLGVVAQYAIMPLLGLGVAVVLQLPPELAAGVILVGSAPGGTSSNVVSYLARADTALSVAMTSVSTLLAPLLTPLLTLWLAGQYMAVDGGAMAKSIVNIVLLPVLGGLVVRLLLRRVVDRVLPALPWVSVVFIALVVAAVVGNSASRVLSAGLLVFAAVVLHNGLGYLLGYGAAKLFRLPTPVARTVSIEVGMQNSGLAAGLAAQYISPAAALPGAVFSIWHNLSGAVLAMAYRRSDGRRAAGVPGSAPANRLRN</sequence>
<evidence type="ECO:0000256" key="4">
    <source>
        <dbReference type="ARBA" id="ARBA00023136"/>
    </source>
</evidence>
<feature type="transmembrane region" description="Helical" evidence="6">
    <location>
        <begin position="108"/>
        <end position="130"/>
    </location>
</feature>
<feature type="compositionally biased region" description="Basic and acidic residues" evidence="5">
    <location>
        <begin position="1"/>
        <end position="25"/>
    </location>
</feature>
<evidence type="ECO:0000256" key="3">
    <source>
        <dbReference type="ARBA" id="ARBA00022989"/>
    </source>
</evidence>
<dbReference type="Proteomes" id="UP000184253">
    <property type="component" value="Unassembled WGS sequence"/>
</dbReference>
<name>A0ABD7MAT7_MICLU</name>
<evidence type="ECO:0000313" key="8">
    <source>
        <dbReference type="Proteomes" id="UP000184253"/>
    </source>
</evidence>
<proteinExistence type="predicted"/>
<feature type="transmembrane region" description="Helical" evidence="6">
    <location>
        <begin position="136"/>
        <end position="158"/>
    </location>
</feature>
<feature type="transmembrane region" description="Helical" evidence="6">
    <location>
        <begin position="80"/>
        <end position="101"/>
    </location>
</feature>
<feature type="transmembrane region" description="Helical" evidence="6">
    <location>
        <begin position="200"/>
        <end position="222"/>
    </location>
</feature>
<feature type="region of interest" description="Disordered" evidence="5">
    <location>
        <begin position="1"/>
        <end position="41"/>
    </location>
</feature>
<organism evidence="7 8">
    <name type="scientific">Micrococcus luteus</name>
    <name type="common">Micrococcus lysodeikticus</name>
    <dbReference type="NCBI Taxonomy" id="1270"/>
    <lineage>
        <taxon>Bacteria</taxon>
        <taxon>Bacillati</taxon>
        <taxon>Actinomycetota</taxon>
        <taxon>Actinomycetes</taxon>
        <taxon>Micrococcales</taxon>
        <taxon>Micrococcaceae</taxon>
        <taxon>Micrococcus</taxon>
    </lineage>
</organism>
<reference evidence="7 8" key="1">
    <citation type="submission" date="2016-11" db="EMBL/GenBank/DDBJ databases">
        <authorList>
            <person name="Varghese N."/>
            <person name="Submissions S."/>
        </authorList>
    </citation>
    <scope>NUCLEOTIDE SEQUENCE [LARGE SCALE GENOMIC DNA]</scope>
    <source>
        <strain evidence="7 8">VTM4R57</strain>
    </source>
</reference>
<feature type="transmembrane region" description="Helical" evidence="6">
    <location>
        <begin position="48"/>
        <end position="68"/>
    </location>
</feature>
<dbReference type="Pfam" id="PF01758">
    <property type="entry name" value="SBF"/>
    <property type="match status" value="1"/>
</dbReference>